<dbReference type="Proteomes" id="UP001187192">
    <property type="component" value="Unassembled WGS sequence"/>
</dbReference>
<evidence type="ECO:0008006" key="13">
    <source>
        <dbReference type="Google" id="ProtNLM"/>
    </source>
</evidence>
<dbReference type="GO" id="GO:0030244">
    <property type="term" value="P:cellulose biosynthetic process"/>
    <property type="evidence" value="ECO:0007669"/>
    <property type="project" value="InterPro"/>
</dbReference>
<dbReference type="GO" id="GO:0071555">
    <property type="term" value="P:cell wall organization"/>
    <property type="evidence" value="ECO:0007669"/>
    <property type="project" value="UniProtKB-KW"/>
</dbReference>
<keyword evidence="5 9" id="KW-1133">Transmembrane helix</keyword>
<name>A0AA88EID0_FICCA</name>
<comment type="caution">
    <text evidence="11">The sequence shown here is derived from an EMBL/GenBank/DDBJ whole genome shotgun (WGS) entry which is preliminary data.</text>
</comment>
<protein>
    <recommendedName>
        <fullName evidence="13">Cellulose synthase</fullName>
    </recommendedName>
</protein>
<dbReference type="AlphaFoldDB" id="A0AA88EID0"/>
<dbReference type="InterPro" id="IPR005150">
    <property type="entry name" value="Cellulose_synth"/>
</dbReference>
<keyword evidence="7" id="KW-0961">Cell wall biogenesis/degradation</keyword>
<feature type="binding site" evidence="8">
    <location>
        <position position="141"/>
    </location>
    <ligand>
        <name>UDP-alpha-D-glucose</name>
        <dbReference type="ChEBI" id="CHEBI:58885"/>
    </ligand>
</feature>
<dbReference type="EMBL" id="BTGU01011168">
    <property type="protein sequence ID" value="GMN75096.1"/>
    <property type="molecule type" value="Genomic_DNA"/>
</dbReference>
<keyword evidence="4 9" id="KW-0812">Transmembrane</keyword>
<accession>A0AA88EID0</accession>
<evidence type="ECO:0000256" key="2">
    <source>
        <dbReference type="ARBA" id="ARBA00022676"/>
    </source>
</evidence>
<keyword evidence="2" id="KW-0328">Glycosyltransferase</keyword>
<evidence type="ECO:0000256" key="9">
    <source>
        <dbReference type="SAM" id="Phobius"/>
    </source>
</evidence>
<feature type="transmembrane region" description="Helical" evidence="9">
    <location>
        <begin position="53"/>
        <end position="75"/>
    </location>
</feature>
<evidence type="ECO:0000256" key="1">
    <source>
        <dbReference type="ARBA" id="ARBA00004127"/>
    </source>
</evidence>
<keyword evidence="6 9" id="KW-0472">Membrane</keyword>
<reference evidence="11" key="1">
    <citation type="submission" date="2023-07" db="EMBL/GenBank/DDBJ databases">
        <title>draft genome sequence of fig (Ficus carica).</title>
        <authorList>
            <person name="Takahashi T."/>
            <person name="Nishimura K."/>
        </authorList>
    </citation>
    <scope>NUCLEOTIDE SEQUENCE</scope>
</reference>
<evidence type="ECO:0000256" key="4">
    <source>
        <dbReference type="ARBA" id="ARBA00022692"/>
    </source>
</evidence>
<feature type="transmembrane region" description="Helical" evidence="9">
    <location>
        <begin position="21"/>
        <end position="41"/>
    </location>
</feature>
<dbReference type="Pfam" id="PF03552">
    <property type="entry name" value="Cellulose_synt"/>
    <property type="match status" value="1"/>
</dbReference>
<organism evidence="11 12">
    <name type="scientific">Ficus carica</name>
    <name type="common">Common fig</name>
    <dbReference type="NCBI Taxonomy" id="3494"/>
    <lineage>
        <taxon>Eukaryota</taxon>
        <taxon>Viridiplantae</taxon>
        <taxon>Streptophyta</taxon>
        <taxon>Embryophyta</taxon>
        <taxon>Tracheophyta</taxon>
        <taxon>Spermatophyta</taxon>
        <taxon>Magnoliopsida</taxon>
        <taxon>eudicotyledons</taxon>
        <taxon>Gunneridae</taxon>
        <taxon>Pentapetalae</taxon>
        <taxon>rosids</taxon>
        <taxon>fabids</taxon>
        <taxon>Rosales</taxon>
        <taxon>Moraceae</taxon>
        <taxon>Ficeae</taxon>
        <taxon>Ficus</taxon>
    </lineage>
</organism>
<evidence type="ECO:0000256" key="7">
    <source>
        <dbReference type="ARBA" id="ARBA00023316"/>
    </source>
</evidence>
<evidence type="ECO:0000256" key="6">
    <source>
        <dbReference type="ARBA" id="ARBA00023136"/>
    </source>
</evidence>
<evidence type="ECO:0000313" key="11">
    <source>
        <dbReference type="EMBL" id="GMN75098.1"/>
    </source>
</evidence>
<evidence type="ECO:0000313" key="10">
    <source>
        <dbReference type="EMBL" id="GMN75096.1"/>
    </source>
</evidence>
<dbReference type="GO" id="GO:0016760">
    <property type="term" value="F:cellulose synthase (UDP-forming) activity"/>
    <property type="evidence" value="ECO:0007669"/>
    <property type="project" value="InterPro"/>
</dbReference>
<comment type="subcellular location">
    <subcellularLocation>
        <location evidence="1">Endomembrane system</location>
        <topology evidence="1">Multi-pass membrane protein</topology>
    </subcellularLocation>
</comment>
<evidence type="ECO:0000313" key="12">
    <source>
        <dbReference type="Proteomes" id="UP001187192"/>
    </source>
</evidence>
<feature type="binding site" evidence="8">
    <location>
        <position position="112"/>
    </location>
    <ligand>
        <name>UDP-alpha-D-glucose</name>
        <dbReference type="ChEBI" id="CHEBI:58885"/>
    </ligand>
</feature>
<dbReference type="GO" id="GO:0016020">
    <property type="term" value="C:membrane"/>
    <property type="evidence" value="ECO:0007669"/>
    <property type="project" value="InterPro"/>
</dbReference>
<gene>
    <name evidence="10" type="ORF">TIFTF001_052549</name>
    <name evidence="11" type="ORF">TIFTF001_052551</name>
</gene>
<dbReference type="GO" id="GO:0012505">
    <property type="term" value="C:endomembrane system"/>
    <property type="evidence" value="ECO:0007669"/>
    <property type="project" value="UniProtKB-SubCell"/>
</dbReference>
<dbReference type="Gene3D" id="3.90.550.10">
    <property type="entry name" value="Spore Coat Polysaccharide Biosynthesis Protein SpsA, Chain A"/>
    <property type="match status" value="1"/>
</dbReference>
<sequence length="222" mass="25967">MTKNDCLPLFETKLARGRIPFLLFATTIFSGICLITVYRTSFLPPREEASRRYAWIGLFLAELWFGLYWFLTAVVRWSPFYRYTFKDRLSLRYEEVLPSVDIFVCTADPTAEPPSMVVSTVLSLMALDYPLEKLNVYLSDDGCSDLTFYAMLEASRFAKQWLPFCRKFRVEPRSPDAYFRTTSQPLRAHSTMANEWTSVKVCMSPSTWYFHRFCPLITHINM</sequence>
<evidence type="ECO:0000256" key="8">
    <source>
        <dbReference type="PIRSR" id="PIRSR605150-2"/>
    </source>
</evidence>
<dbReference type="PANTHER" id="PTHR13301">
    <property type="entry name" value="X-BOX TRANSCRIPTION FACTOR-RELATED"/>
    <property type="match status" value="1"/>
</dbReference>
<proteinExistence type="predicted"/>
<keyword evidence="12" id="KW-1185">Reference proteome</keyword>
<evidence type="ECO:0000256" key="5">
    <source>
        <dbReference type="ARBA" id="ARBA00022989"/>
    </source>
</evidence>
<dbReference type="EMBL" id="BTGU01011173">
    <property type="protein sequence ID" value="GMN75098.1"/>
    <property type="molecule type" value="Genomic_DNA"/>
</dbReference>
<dbReference type="InterPro" id="IPR029044">
    <property type="entry name" value="Nucleotide-diphossugar_trans"/>
</dbReference>
<keyword evidence="3" id="KW-0808">Transferase</keyword>
<evidence type="ECO:0000256" key="3">
    <source>
        <dbReference type="ARBA" id="ARBA00022679"/>
    </source>
</evidence>